<reference evidence="3" key="1">
    <citation type="submission" date="2023-08" db="EMBL/GenBank/DDBJ databases">
        <authorList>
            <person name="Alioto T."/>
            <person name="Alioto T."/>
            <person name="Gomez Garrido J."/>
        </authorList>
    </citation>
    <scope>NUCLEOTIDE SEQUENCE</scope>
</reference>
<evidence type="ECO:0000313" key="3">
    <source>
        <dbReference type="EMBL" id="CAJ1058497.1"/>
    </source>
</evidence>
<dbReference type="GO" id="GO:0000800">
    <property type="term" value="C:lateral element"/>
    <property type="evidence" value="ECO:0007669"/>
    <property type="project" value="TreeGrafter"/>
</dbReference>
<dbReference type="EMBL" id="OY660869">
    <property type="protein sequence ID" value="CAJ1058497.1"/>
    <property type="molecule type" value="Genomic_DNA"/>
</dbReference>
<name>A0AAV1FBE7_XYRNO</name>
<dbReference type="Proteomes" id="UP001178508">
    <property type="component" value="Chromosome 6"/>
</dbReference>
<keyword evidence="4" id="KW-1185">Reference proteome</keyword>
<keyword evidence="2" id="KW-0472">Membrane</keyword>
<dbReference type="GO" id="GO:0005640">
    <property type="term" value="C:nuclear outer membrane"/>
    <property type="evidence" value="ECO:0007669"/>
    <property type="project" value="TreeGrafter"/>
</dbReference>
<dbReference type="PANTHER" id="PTHR47300:SF1">
    <property type="entry name" value="PROTEIN KASH5"/>
    <property type="match status" value="1"/>
</dbReference>
<accession>A0AAV1FBE7</accession>
<evidence type="ECO:0000256" key="2">
    <source>
        <dbReference type="SAM" id="Phobius"/>
    </source>
</evidence>
<feature type="coiled-coil region" evidence="1">
    <location>
        <begin position="57"/>
        <end position="148"/>
    </location>
</feature>
<dbReference type="GO" id="GO:0051653">
    <property type="term" value="P:spindle localization"/>
    <property type="evidence" value="ECO:0007669"/>
    <property type="project" value="TreeGrafter"/>
</dbReference>
<organism evidence="3 4">
    <name type="scientific">Xyrichtys novacula</name>
    <name type="common">Pearly razorfish</name>
    <name type="synonym">Hemipteronotus novacula</name>
    <dbReference type="NCBI Taxonomy" id="13765"/>
    <lineage>
        <taxon>Eukaryota</taxon>
        <taxon>Metazoa</taxon>
        <taxon>Chordata</taxon>
        <taxon>Craniata</taxon>
        <taxon>Vertebrata</taxon>
        <taxon>Euteleostomi</taxon>
        <taxon>Actinopterygii</taxon>
        <taxon>Neopterygii</taxon>
        <taxon>Teleostei</taxon>
        <taxon>Neoteleostei</taxon>
        <taxon>Acanthomorphata</taxon>
        <taxon>Eupercaria</taxon>
        <taxon>Labriformes</taxon>
        <taxon>Labridae</taxon>
        <taxon>Xyrichtys</taxon>
    </lineage>
</organism>
<feature type="transmembrane region" description="Helical" evidence="2">
    <location>
        <begin position="288"/>
        <end position="310"/>
    </location>
</feature>
<gene>
    <name evidence="3" type="ORF">XNOV1_A014077</name>
</gene>
<dbReference type="GO" id="GO:0090220">
    <property type="term" value="P:chromosome localization to nuclear envelope involved in homologous chromosome segregation"/>
    <property type="evidence" value="ECO:0007669"/>
    <property type="project" value="TreeGrafter"/>
</dbReference>
<keyword evidence="1" id="KW-0175">Coiled coil</keyword>
<dbReference type="GO" id="GO:0034993">
    <property type="term" value="C:meiotic nuclear membrane microtubule tethering complex"/>
    <property type="evidence" value="ECO:0007669"/>
    <property type="project" value="InterPro"/>
</dbReference>
<dbReference type="AlphaFoldDB" id="A0AAV1FBE7"/>
<dbReference type="GO" id="GO:0034397">
    <property type="term" value="P:telomere localization"/>
    <property type="evidence" value="ECO:0007669"/>
    <property type="project" value="InterPro"/>
</dbReference>
<protein>
    <submittedName>
        <fullName evidence="3">CDK5 regulatory subunit-associated protein 2-like isoform X1</fullName>
    </submittedName>
</protein>
<evidence type="ECO:0000313" key="4">
    <source>
        <dbReference type="Proteomes" id="UP001178508"/>
    </source>
</evidence>
<dbReference type="GO" id="GO:0000781">
    <property type="term" value="C:chromosome, telomeric region"/>
    <property type="evidence" value="ECO:0007669"/>
    <property type="project" value="TreeGrafter"/>
</dbReference>
<proteinExistence type="predicted"/>
<sequence>MHFPTREEQASSMDFTEDNMTQGEMLEKIAELDYSQSHLRDLNAKMRHWLDVADDDMAAMRSENTALSQRVKTLEKIISDAQKAEADPCRSLLANDFDTKRCRETEMQALEEKYTTIKEQNKKLSAELQSLKLERDRDKINLSKFKDQFQHLQFRLEEAQLCLQRKDEVIHQKDLELQHDEEMVEEYRTIIKDLRLTNQELRMQLENRLDEASLTVLNDAVREKEGPLNPPLSFAEELMLLASSDAVESIILDPSDLKHDEDGTEELMKSQSLTVDLQTKRCAGTFEIALRIAVLFLLFVFILAVSGNLFSVNTICSDVFLMMQPYLSVQYEALPPI</sequence>
<dbReference type="PANTHER" id="PTHR47300">
    <property type="entry name" value="PROTEIN KASH5"/>
    <property type="match status" value="1"/>
</dbReference>
<keyword evidence="2" id="KW-1133">Transmembrane helix</keyword>
<dbReference type="GO" id="GO:0070840">
    <property type="term" value="F:dynein complex binding"/>
    <property type="evidence" value="ECO:0007669"/>
    <property type="project" value="TreeGrafter"/>
</dbReference>
<keyword evidence="2" id="KW-0812">Transmembrane</keyword>
<dbReference type="InterPro" id="IPR028170">
    <property type="entry name" value="KASH5"/>
</dbReference>
<dbReference type="GO" id="GO:0007129">
    <property type="term" value="P:homologous chromosome pairing at meiosis"/>
    <property type="evidence" value="ECO:0007669"/>
    <property type="project" value="TreeGrafter"/>
</dbReference>
<dbReference type="GO" id="GO:0051225">
    <property type="term" value="P:spindle assembly"/>
    <property type="evidence" value="ECO:0007669"/>
    <property type="project" value="TreeGrafter"/>
</dbReference>
<dbReference type="GO" id="GO:0090619">
    <property type="term" value="C:meiotic spindle pole"/>
    <property type="evidence" value="ECO:0007669"/>
    <property type="project" value="TreeGrafter"/>
</dbReference>
<evidence type="ECO:0000256" key="1">
    <source>
        <dbReference type="SAM" id="Coils"/>
    </source>
</evidence>
<dbReference type="GO" id="GO:0007015">
    <property type="term" value="P:actin filament organization"/>
    <property type="evidence" value="ECO:0007669"/>
    <property type="project" value="TreeGrafter"/>
</dbReference>
<feature type="coiled-coil region" evidence="1">
    <location>
        <begin position="184"/>
        <end position="211"/>
    </location>
</feature>